<dbReference type="InterPro" id="IPR001991">
    <property type="entry name" value="Na-dicarboxylate_symporter"/>
</dbReference>
<dbReference type="PROSITE" id="PS00714">
    <property type="entry name" value="NA_DICARBOXYL_SYMP_2"/>
    <property type="match status" value="1"/>
</dbReference>
<dbReference type="InterPro" id="IPR018107">
    <property type="entry name" value="Na-dicarboxylate_symporter_CS"/>
</dbReference>
<feature type="transmembrane region" description="Helical" evidence="8">
    <location>
        <begin position="199"/>
        <end position="224"/>
    </location>
</feature>
<dbReference type="GO" id="GO:0006835">
    <property type="term" value="P:dicarboxylic acid transport"/>
    <property type="evidence" value="ECO:0007669"/>
    <property type="project" value="InterPro"/>
</dbReference>
<feature type="transmembrane region" description="Helical" evidence="8">
    <location>
        <begin position="362"/>
        <end position="385"/>
    </location>
</feature>
<name>A0A3G2T4A4_9GAMM</name>
<keyword evidence="2 8" id="KW-0813">Transport</keyword>
<evidence type="ECO:0000256" key="3">
    <source>
        <dbReference type="ARBA" id="ARBA00022475"/>
    </source>
</evidence>
<keyword evidence="8" id="KW-0997">Cell inner membrane</keyword>
<dbReference type="HAMAP" id="MF_02063">
    <property type="entry name" value="GltP_subfam"/>
    <property type="match status" value="1"/>
</dbReference>
<gene>
    <name evidence="8 9" type="primary">gltP</name>
    <name evidence="9" type="ORF">CDG68_14600</name>
</gene>
<reference evidence="9 10" key="1">
    <citation type="submission" date="2018-10" db="EMBL/GenBank/DDBJ databases">
        <title>The complete genome of Acinetobacter wuhouensis strain WCHAW010062.</title>
        <authorList>
            <person name="Hu Y."/>
            <person name="Long H."/>
            <person name="Feng Y."/>
            <person name="Zong Z."/>
        </authorList>
    </citation>
    <scope>NUCLEOTIDE SEQUENCE [LARGE SCALE GENOMIC DNA]</scope>
    <source>
        <strain evidence="9 10">WCHAW010062</strain>
    </source>
</reference>
<protein>
    <recommendedName>
        <fullName evidence="8">Probable proton/glutamate-aspartate symporter</fullName>
    </recommendedName>
</protein>
<accession>A0A3G2T4A4</accession>
<evidence type="ECO:0000256" key="5">
    <source>
        <dbReference type="ARBA" id="ARBA00022847"/>
    </source>
</evidence>
<evidence type="ECO:0000256" key="6">
    <source>
        <dbReference type="ARBA" id="ARBA00022989"/>
    </source>
</evidence>
<dbReference type="GO" id="GO:0005280">
    <property type="term" value="F:amino acid:proton symporter activity"/>
    <property type="evidence" value="ECO:0007669"/>
    <property type="project" value="UniProtKB-UniRule"/>
</dbReference>
<keyword evidence="5 8" id="KW-0769">Symport</keyword>
<dbReference type="FunFam" id="1.10.3860.10:FF:000001">
    <property type="entry name" value="C4-dicarboxylate transport protein"/>
    <property type="match status" value="1"/>
</dbReference>
<dbReference type="PANTHER" id="PTHR42865">
    <property type="entry name" value="PROTON/GLUTAMATE-ASPARTATE SYMPORTER"/>
    <property type="match status" value="1"/>
</dbReference>
<evidence type="ECO:0000313" key="9">
    <source>
        <dbReference type="EMBL" id="AYO54805.1"/>
    </source>
</evidence>
<dbReference type="SUPFAM" id="SSF118215">
    <property type="entry name" value="Proton glutamate symport protein"/>
    <property type="match status" value="1"/>
</dbReference>
<feature type="transmembrane region" description="Helical" evidence="8">
    <location>
        <begin position="236"/>
        <end position="264"/>
    </location>
</feature>
<dbReference type="RefSeq" id="WP_087553954.1">
    <property type="nucleotide sequence ID" value="NZ_CP033133.1"/>
</dbReference>
<comment type="function">
    <text evidence="8">Catalyzes the proton-dependent transport of glutamate and aspartate.</text>
</comment>
<comment type="subcellular location">
    <subcellularLocation>
        <location evidence="8">Cell inner membrane</location>
        <topology evidence="8">Multi-pass membrane protein</topology>
    </subcellularLocation>
    <subcellularLocation>
        <location evidence="1">Cell membrane</location>
        <topology evidence="1">Multi-pass membrane protein</topology>
    </subcellularLocation>
</comment>
<dbReference type="AlphaFoldDB" id="A0A3G2T4A4"/>
<evidence type="ECO:0000256" key="8">
    <source>
        <dbReference type="HAMAP-Rule" id="MF_02063"/>
    </source>
</evidence>
<feature type="transmembrane region" description="Helical" evidence="8">
    <location>
        <begin position="159"/>
        <end position="178"/>
    </location>
</feature>
<keyword evidence="4 8" id="KW-0812">Transmembrane</keyword>
<feature type="transmembrane region" description="Helical" evidence="8">
    <location>
        <begin position="84"/>
        <end position="106"/>
    </location>
</feature>
<evidence type="ECO:0000313" key="10">
    <source>
        <dbReference type="Proteomes" id="UP000279962"/>
    </source>
</evidence>
<feature type="transmembrane region" description="Helical" evidence="8">
    <location>
        <begin position="47"/>
        <end position="72"/>
    </location>
</feature>
<feature type="transmembrane region" description="Helical" evidence="8">
    <location>
        <begin position="7"/>
        <end position="27"/>
    </location>
</feature>
<comment type="similarity">
    <text evidence="8">Belongs to the dicarboxylate/amino acid:cation symporter (DAACS) (TC 2.A.23) family. GltP subfamily.</text>
</comment>
<evidence type="ECO:0000256" key="1">
    <source>
        <dbReference type="ARBA" id="ARBA00004651"/>
    </source>
</evidence>
<dbReference type="EMBL" id="CP033133">
    <property type="protein sequence ID" value="AYO54805.1"/>
    <property type="molecule type" value="Genomic_DNA"/>
</dbReference>
<dbReference type="PRINTS" id="PR00173">
    <property type="entry name" value="EDTRNSPORT"/>
</dbReference>
<evidence type="ECO:0000256" key="7">
    <source>
        <dbReference type="ARBA" id="ARBA00023136"/>
    </source>
</evidence>
<dbReference type="GO" id="GO:0005886">
    <property type="term" value="C:plasma membrane"/>
    <property type="evidence" value="ECO:0007669"/>
    <property type="project" value="UniProtKB-SubCell"/>
</dbReference>
<dbReference type="InterPro" id="IPR034703">
    <property type="entry name" value="GltP"/>
</dbReference>
<keyword evidence="7 8" id="KW-0472">Membrane</keyword>
<sequence length="429" mass="46125">MKKMKISLAWQIVIALFLGILVGAFLHNTPELRGDIVANFLQPLGKIFINLIKMIVVPLVLSMLILGIANAGDSKSVGKLGFKTIVYFEVITTVAIIVGLVAANVFQPGAGIDMSTLTTSDISQYQQTTQEVSQQSHGLVNTVLSLIPSNIFAAMNDGHMLPIIFFAVIFGIGLGSLAKETKQPLIDVLKAVSETMFKVTHMIMMFAPFGVFGLIAATVANFGFSSLIPLVKLAALVYGAILFFIFIVLGFVAKFCGFSIFTLIKILKDELILAYSTASSETVLPRMMEKMEAYGAPKSITSFVVPIGYSFNLDGSTLYQSIAAIFIAQLYGIDLSLTQQVVLVLTLMITSKGIAGVPGVSFVVLLATLGSVGIPLEGLAFIAGIDRILDMARTVLNVIGNALAVLVISKWEGKFDTEKQKSYNFDATH</sequence>
<dbReference type="InterPro" id="IPR036458">
    <property type="entry name" value="Na:dicarbo_symporter_sf"/>
</dbReference>
<dbReference type="Proteomes" id="UP000279962">
    <property type="component" value="Chromosome"/>
</dbReference>
<proteinExistence type="inferred from homology"/>
<keyword evidence="3 8" id="KW-1003">Cell membrane</keyword>
<feature type="transmembrane region" description="Helical" evidence="8">
    <location>
        <begin position="323"/>
        <end position="350"/>
    </location>
</feature>
<dbReference type="PANTHER" id="PTHR42865:SF7">
    <property type="entry name" value="PROTON_GLUTAMATE-ASPARTATE SYMPORTER"/>
    <property type="match status" value="1"/>
</dbReference>
<evidence type="ECO:0000256" key="4">
    <source>
        <dbReference type="ARBA" id="ARBA00022692"/>
    </source>
</evidence>
<dbReference type="Pfam" id="PF00375">
    <property type="entry name" value="SDF"/>
    <property type="match status" value="1"/>
</dbReference>
<evidence type="ECO:0000256" key="2">
    <source>
        <dbReference type="ARBA" id="ARBA00022448"/>
    </source>
</evidence>
<dbReference type="NCBIfam" id="NF008440">
    <property type="entry name" value="PRK11283.1"/>
    <property type="match status" value="1"/>
</dbReference>
<dbReference type="Gene3D" id="1.10.3860.10">
    <property type="entry name" value="Sodium:dicarboxylate symporter"/>
    <property type="match status" value="1"/>
</dbReference>
<organism evidence="9 10">
    <name type="scientific">Acinetobacter wuhouensis</name>
    <dbReference type="NCBI Taxonomy" id="1879050"/>
    <lineage>
        <taxon>Bacteria</taxon>
        <taxon>Pseudomonadati</taxon>
        <taxon>Pseudomonadota</taxon>
        <taxon>Gammaproteobacteria</taxon>
        <taxon>Moraxellales</taxon>
        <taxon>Moraxellaceae</taxon>
        <taxon>Acinetobacter</taxon>
    </lineage>
</organism>
<keyword evidence="8" id="KW-0029">Amino-acid transport</keyword>
<keyword evidence="6 8" id="KW-1133">Transmembrane helix</keyword>